<organism evidence="2 3">
    <name type="scientific">Setomelanomma holmii</name>
    <dbReference type="NCBI Taxonomy" id="210430"/>
    <lineage>
        <taxon>Eukaryota</taxon>
        <taxon>Fungi</taxon>
        <taxon>Dikarya</taxon>
        <taxon>Ascomycota</taxon>
        <taxon>Pezizomycotina</taxon>
        <taxon>Dothideomycetes</taxon>
        <taxon>Pleosporomycetidae</taxon>
        <taxon>Pleosporales</taxon>
        <taxon>Pleosporineae</taxon>
        <taxon>Phaeosphaeriaceae</taxon>
        <taxon>Setomelanomma</taxon>
    </lineage>
</organism>
<dbReference type="Proteomes" id="UP000799777">
    <property type="component" value="Unassembled WGS sequence"/>
</dbReference>
<evidence type="ECO:0000313" key="2">
    <source>
        <dbReference type="EMBL" id="KAF2023796.1"/>
    </source>
</evidence>
<evidence type="ECO:0000256" key="1">
    <source>
        <dbReference type="SAM" id="MobiDB-lite"/>
    </source>
</evidence>
<dbReference type="AlphaFoldDB" id="A0A9P4GZ43"/>
<sequence>MPTSGSAILHGSGASSPEEASQAVCPVARFHVSEFRIRRIAPGKGSCIIPETIRRRFPSVSSLYLETPGQQSPREGGASSSKIRDIDGLNTYSPQDRPFLVKVSARSTSKGLGFLPSPLHTHTGSRIHLHHLERVYAIQPTEDLAKHGTLSTAVDEGFSADDLVNMIFVDGVDHLGILHTMNAVERLTVLDLQLDDFVANTTESATAASQQKEMRHVSIHRVDVPVPDHLAVQQWRGCHMKALVDTAEFVDIWAKILGAAIDNTRSDMGGDLVNQLERDILSSLNVRQRQEALNIVLARSFFFHFISANDGRGMVRPFLFVAPAVLFRVVEFDFLDTRFVSARVIAISAMFLENWLYNLGDQAAL</sequence>
<name>A0A9P4GZ43_9PLEO</name>
<feature type="region of interest" description="Disordered" evidence="1">
    <location>
        <begin position="1"/>
        <end position="20"/>
    </location>
</feature>
<proteinExistence type="predicted"/>
<reference evidence="2" key="1">
    <citation type="journal article" date="2020" name="Stud. Mycol.">
        <title>101 Dothideomycetes genomes: a test case for predicting lifestyles and emergence of pathogens.</title>
        <authorList>
            <person name="Haridas S."/>
            <person name="Albert R."/>
            <person name="Binder M."/>
            <person name="Bloem J."/>
            <person name="Labutti K."/>
            <person name="Salamov A."/>
            <person name="Andreopoulos B."/>
            <person name="Baker S."/>
            <person name="Barry K."/>
            <person name="Bills G."/>
            <person name="Bluhm B."/>
            <person name="Cannon C."/>
            <person name="Castanera R."/>
            <person name="Culley D."/>
            <person name="Daum C."/>
            <person name="Ezra D."/>
            <person name="Gonzalez J."/>
            <person name="Henrissat B."/>
            <person name="Kuo A."/>
            <person name="Liang C."/>
            <person name="Lipzen A."/>
            <person name="Lutzoni F."/>
            <person name="Magnuson J."/>
            <person name="Mondo S."/>
            <person name="Nolan M."/>
            <person name="Ohm R."/>
            <person name="Pangilinan J."/>
            <person name="Park H.-J."/>
            <person name="Ramirez L."/>
            <person name="Alfaro M."/>
            <person name="Sun H."/>
            <person name="Tritt A."/>
            <person name="Yoshinaga Y."/>
            <person name="Zwiers L.-H."/>
            <person name="Turgeon B."/>
            <person name="Goodwin S."/>
            <person name="Spatafora J."/>
            <person name="Crous P."/>
            <person name="Grigoriev I."/>
        </authorList>
    </citation>
    <scope>NUCLEOTIDE SEQUENCE</scope>
    <source>
        <strain evidence="2">CBS 110217</strain>
    </source>
</reference>
<accession>A0A9P4GZ43</accession>
<comment type="caution">
    <text evidence="2">The sequence shown here is derived from an EMBL/GenBank/DDBJ whole genome shotgun (WGS) entry which is preliminary data.</text>
</comment>
<gene>
    <name evidence="2" type="ORF">EK21DRAFT_94627</name>
</gene>
<feature type="region of interest" description="Disordered" evidence="1">
    <location>
        <begin position="65"/>
        <end position="90"/>
    </location>
</feature>
<evidence type="ECO:0000313" key="3">
    <source>
        <dbReference type="Proteomes" id="UP000799777"/>
    </source>
</evidence>
<keyword evidence="3" id="KW-1185">Reference proteome</keyword>
<dbReference type="EMBL" id="ML978324">
    <property type="protein sequence ID" value="KAF2023796.1"/>
    <property type="molecule type" value="Genomic_DNA"/>
</dbReference>
<protein>
    <submittedName>
        <fullName evidence="2">Uncharacterized protein</fullName>
    </submittedName>
</protein>
<feature type="compositionally biased region" description="Polar residues" evidence="1">
    <location>
        <begin position="65"/>
        <end position="81"/>
    </location>
</feature>